<dbReference type="Proteomes" id="UP001242811">
    <property type="component" value="Unassembled WGS sequence"/>
</dbReference>
<dbReference type="Gene3D" id="3.55.50.10">
    <property type="entry name" value="Baseplate protein-like domains"/>
    <property type="match status" value="1"/>
</dbReference>
<evidence type="ECO:0008006" key="4">
    <source>
        <dbReference type="Google" id="ProtNLM"/>
    </source>
</evidence>
<proteinExistence type="predicted"/>
<comment type="caution">
    <text evidence="2">The sequence shown here is derived from an EMBL/GenBank/DDBJ whole genome shotgun (WGS) entry which is preliminary data.</text>
</comment>
<dbReference type="SUPFAM" id="SSF69279">
    <property type="entry name" value="Phage tail proteins"/>
    <property type="match status" value="1"/>
</dbReference>
<accession>A0ABU0KZF1</accession>
<dbReference type="EMBL" id="JAUSWA010000016">
    <property type="protein sequence ID" value="MDQ0494824.1"/>
    <property type="molecule type" value="Genomic_DNA"/>
</dbReference>
<reference evidence="2 3" key="1">
    <citation type="submission" date="2023-07" db="EMBL/GenBank/DDBJ databases">
        <title>Genomic Encyclopedia of Type Strains, Phase IV (KMG-IV): sequencing the most valuable type-strain genomes for metagenomic binning, comparative biology and taxonomic classification.</title>
        <authorList>
            <person name="Goeker M."/>
        </authorList>
    </citation>
    <scope>NUCLEOTIDE SEQUENCE [LARGE SCALE GENOMIC DNA]</scope>
    <source>
        <strain evidence="2 3">DSM 14914</strain>
    </source>
</reference>
<evidence type="ECO:0000313" key="2">
    <source>
        <dbReference type="EMBL" id="MDQ0494824.1"/>
    </source>
</evidence>
<evidence type="ECO:0000256" key="1">
    <source>
        <dbReference type="SAM" id="MobiDB-lite"/>
    </source>
</evidence>
<keyword evidence="3" id="KW-1185">Reference proteome</keyword>
<name>A0ABU0KZF1_9BACL</name>
<dbReference type="InterPro" id="IPR032721">
    <property type="entry name" value="Toxin-deaminase"/>
</dbReference>
<evidence type="ECO:0000313" key="3">
    <source>
        <dbReference type="Proteomes" id="UP001242811"/>
    </source>
</evidence>
<dbReference type="CDD" id="cd20745">
    <property type="entry name" value="FIX_RhsA_AHH_HNH-like"/>
    <property type="match status" value="1"/>
</dbReference>
<dbReference type="RefSeq" id="WP_152379084.1">
    <property type="nucleotide sequence ID" value="NZ_CP045298.1"/>
</dbReference>
<organism evidence="2 3">
    <name type="scientific">Paenibacillus brasilensis</name>
    <dbReference type="NCBI Taxonomy" id="128574"/>
    <lineage>
        <taxon>Bacteria</taxon>
        <taxon>Bacillati</taxon>
        <taxon>Bacillota</taxon>
        <taxon>Bacilli</taxon>
        <taxon>Bacillales</taxon>
        <taxon>Paenibacillaceae</taxon>
        <taxon>Paenibacillus</taxon>
    </lineage>
</organism>
<feature type="region of interest" description="Disordered" evidence="1">
    <location>
        <begin position="881"/>
        <end position="947"/>
    </location>
</feature>
<gene>
    <name evidence="2" type="ORF">QOZ95_002991</name>
</gene>
<feature type="compositionally biased region" description="Basic and acidic residues" evidence="1">
    <location>
        <begin position="929"/>
        <end position="947"/>
    </location>
</feature>
<dbReference type="Gene3D" id="2.30.110.50">
    <property type="match status" value="1"/>
</dbReference>
<protein>
    <recommendedName>
        <fullName evidence="4">Gp5/Type VI secretion system Vgr protein OB-fold domain-containing protein</fullName>
    </recommendedName>
</protein>
<sequence>MSQVEKISSYQSLEFVGIYPIQHIEHLHIERNLNDHAFLRIRGIFPEEEQTRLIQMEGASESVEVIQKDEHGKRLRSLFHGGITHVNLNTVRDIYYIEIEAVSHTIQLDIKPITRSFQDRNLTYEKLQRQILSKYEGSDIIDTVSQNAKLGEFTLQFRETDWAFLKRMASRFGGVLVPEIAAETPKFWFGMPEGNVGELDEVTYSTKRSFAAIRGEGDAIEASASSHKTCYTVESGQYFRPGDSLRFRGKELVVTRIVSKIRSGLLLHEYTLVQSERIRQNLCYNAQICGASLEGKVIEVMGDQVRVHLSIDEQQDKSKASWFPYDTGFSAEGHTGWYVMPELGDTVQLQFPNERESEGFVKSSIRRSKSSTPKLADPDVKYWGTSRGKELKLSPSEVLVTAKMNKVYIQLDQNGVQVQSEGELSIYAGRTLTLDAGTKLSMQAGESIYMQASRSSLILDGETDLRSSQVRLDGIIKRPVYVADLAPVPEPPLMTVQAYNEVKASQSKPASGKTIAKMNPKSGILDGILNKVQTCLSVAGMIPMVGSVATVLNTGVNVYKKNYTKAGLSLLASVPKNVAPPNPLNAHYLLTNSLIARGAAGDKKALNEWVKRVNALPKPQEKISEYEKRQRELTATYPSNPTLKWMKKNILVPGVDGINYFLLETAMGKTIERFSTSSAAAIGSPVDYEVASTGNETVDKIGDFAGNIAGNFLTPAGSGIKGQGFYSDTLKIAESTLATKAGQAVENKLANSIGKVMNPEVSQKISNGILTGSISGGLQSVGLSLTHDRSKSDELAEALVTGATLGGALGGAFAGLGPLVKSNMGKVYTSARQLTSNGKPAQMLSLLKQRMKIQASPKINSTKAVPEGKIKVTTKPAKVKSRLSTGGTGKYKVTSSKINPARSIPQGKINTTAQPSSASIKLTPPKVSKPKEKPLETKGTGDGRDWFPTRQIDPDAEGHIIQRVSELKSRLSNGALNKSGSNFAYAEVDISGIKKEFYAHSQVDGPPPPHQTEMNYDGFSFKPQGEIRYPAEDAPNSIGKLIPRNGDTEHKIINDLANQLGEPNPNIIGKIKLFTENDTCASCNKNIRDFKKDYPGIIIEIIHNDGNKIPKK</sequence>
<feature type="compositionally biased region" description="Polar residues" evidence="1">
    <location>
        <begin position="908"/>
        <end position="920"/>
    </location>
</feature>
<dbReference type="Pfam" id="PF14424">
    <property type="entry name" value="Toxin-deaminase"/>
    <property type="match status" value="1"/>
</dbReference>